<proteinExistence type="inferred from homology"/>
<evidence type="ECO:0000313" key="5">
    <source>
        <dbReference type="Proteomes" id="UP000831786"/>
    </source>
</evidence>
<dbReference type="InterPro" id="IPR036291">
    <property type="entry name" value="NAD(P)-bd_dom_sf"/>
</dbReference>
<evidence type="ECO:0000313" key="4">
    <source>
        <dbReference type="EMBL" id="UOQ57528.1"/>
    </source>
</evidence>
<dbReference type="Gene3D" id="3.40.50.720">
    <property type="entry name" value="NAD(P)-binding Rossmann-like Domain"/>
    <property type="match status" value="1"/>
</dbReference>
<organism evidence="4 5">
    <name type="scientific">Leucobacter allii</name>
    <dbReference type="NCBI Taxonomy" id="2932247"/>
    <lineage>
        <taxon>Bacteria</taxon>
        <taxon>Bacillati</taxon>
        <taxon>Actinomycetota</taxon>
        <taxon>Actinomycetes</taxon>
        <taxon>Micrococcales</taxon>
        <taxon>Microbacteriaceae</taxon>
        <taxon>Leucobacter</taxon>
    </lineage>
</organism>
<dbReference type="CDD" id="cd05233">
    <property type="entry name" value="SDR_c"/>
    <property type="match status" value="1"/>
</dbReference>
<keyword evidence="2" id="KW-0560">Oxidoreductase</keyword>
<dbReference type="SUPFAM" id="SSF51735">
    <property type="entry name" value="NAD(P)-binding Rossmann-fold domains"/>
    <property type="match status" value="1"/>
</dbReference>
<reference evidence="4 5" key="1">
    <citation type="submission" date="2022-04" db="EMBL/GenBank/DDBJ databases">
        <title>Leucobacter sp. isolated from rhizosphere of garlic.</title>
        <authorList>
            <person name="Won M."/>
            <person name="Lee C.-M."/>
            <person name="Woen H.-Y."/>
            <person name="Kwon S.-W."/>
        </authorList>
    </citation>
    <scope>NUCLEOTIDE SEQUENCE [LARGE SCALE GENOMIC DNA]</scope>
    <source>
        <strain evidence="4 5">H21R-40</strain>
    </source>
</reference>
<protein>
    <submittedName>
        <fullName evidence="4">SDR family NAD(P)-dependent oxidoreductase</fullName>
    </submittedName>
</protein>
<evidence type="ECO:0000256" key="1">
    <source>
        <dbReference type="ARBA" id="ARBA00006484"/>
    </source>
</evidence>
<dbReference type="PANTHER" id="PTHR44196:SF1">
    <property type="entry name" value="DEHYDROGENASE_REDUCTASE SDR FAMILY MEMBER 7B"/>
    <property type="match status" value="1"/>
</dbReference>
<keyword evidence="5" id="KW-1185">Reference proteome</keyword>
<dbReference type="RefSeq" id="WP_244728288.1">
    <property type="nucleotide sequence ID" value="NZ_CP095045.1"/>
</dbReference>
<dbReference type="InterPro" id="IPR002347">
    <property type="entry name" value="SDR_fam"/>
</dbReference>
<dbReference type="PANTHER" id="PTHR44196">
    <property type="entry name" value="DEHYDROGENASE/REDUCTASE SDR FAMILY MEMBER 7B"/>
    <property type="match status" value="1"/>
</dbReference>
<comment type="similarity">
    <text evidence="1 3">Belongs to the short-chain dehydrogenases/reductases (SDR) family.</text>
</comment>
<gene>
    <name evidence="4" type="ORF">MUN78_01385</name>
</gene>
<name>A0ABY4FMM6_9MICO</name>
<sequence>MNAELDFASANAVVTGAGSGIGRSIALELARLGTQVLVADINGEAAAAVAAEITAAGGTAISRGVDVTDLASVEALADDAFGEFGRVDILCNNAGVTWRPFRAVWNAKISDWRWMMEVNFFGVLNGVQTFLPRMREQSGRKHIVNTSSLAVHSTNPGHAPYTASKHAVDGLSDVLREELVDHRDDFGVTVLYPGLITTNIGETSKAVRQQETGDDLSDAIAYEQVRTFDFPHNAPKSPENVGKQVVEAIRQNDPYCITHPAPTDQIEERGRLLARGYRGH</sequence>
<dbReference type="Proteomes" id="UP000831786">
    <property type="component" value="Chromosome"/>
</dbReference>
<dbReference type="PRINTS" id="PR00080">
    <property type="entry name" value="SDRFAMILY"/>
</dbReference>
<dbReference type="EMBL" id="CP095045">
    <property type="protein sequence ID" value="UOQ57528.1"/>
    <property type="molecule type" value="Genomic_DNA"/>
</dbReference>
<dbReference type="PROSITE" id="PS00061">
    <property type="entry name" value="ADH_SHORT"/>
    <property type="match status" value="1"/>
</dbReference>
<accession>A0ABY4FMM6</accession>
<evidence type="ECO:0000256" key="2">
    <source>
        <dbReference type="ARBA" id="ARBA00023002"/>
    </source>
</evidence>
<evidence type="ECO:0000256" key="3">
    <source>
        <dbReference type="RuleBase" id="RU000363"/>
    </source>
</evidence>
<dbReference type="InterPro" id="IPR020904">
    <property type="entry name" value="Sc_DH/Rdtase_CS"/>
</dbReference>
<dbReference type="Pfam" id="PF00106">
    <property type="entry name" value="adh_short"/>
    <property type="match status" value="1"/>
</dbReference>
<dbReference type="PRINTS" id="PR00081">
    <property type="entry name" value="GDHRDH"/>
</dbReference>